<dbReference type="AlphaFoldDB" id="A0A4R2L1D0"/>
<proteinExistence type="predicted"/>
<evidence type="ECO:0000313" key="5">
    <source>
        <dbReference type="Proteomes" id="UP000294919"/>
    </source>
</evidence>
<comment type="caution">
    <text evidence="4">The sequence shown here is derived from an EMBL/GenBank/DDBJ whole genome shotgun (WGS) entry which is preliminary data.</text>
</comment>
<dbReference type="RefSeq" id="WP_132242242.1">
    <property type="nucleotide sequence ID" value="NZ_SLWV01000002.1"/>
</dbReference>
<dbReference type="GO" id="GO:0016491">
    <property type="term" value="F:oxidoreductase activity"/>
    <property type="evidence" value="ECO:0007669"/>
    <property type="project" value="InterPro"/>
</dbReference>
<name>A0A4R2L1D0_9FIRM</name>
<dbReference type="PANTHER" id="PTHR43278">
    <property type="entry name" value="NAD(P)H-DEPENDENT FMN-CONTAINING OXIDOREDUCTASE YWQN-RELATED"/>
    <property type="match status" value="1"/>
</dbReference>
<keyword evidence="1" id="KW-0285">Flavoprotein</keyword>
<dbReference type="Pfam" id="PF03358">
    <property type="entry name" value="FMN_red"/>
    <property type="match status" value="1"/>
</dbReference>
<dbReference type="EMBL" id="SLWV01000002">
    <property type="protein sequence ID" value="TCO79392.1"/>
    <property type="molecule type" value="Genomic_DNA"/>
</dbReference>
<dbReference type="InterPro" id="IPR029039">
    <property type="entry name" value="Flavoprotein-like_sf"/>
</dbReference>
<keyword evidence="5" id="KW-1185">Reference proteome</keyword>
<dbReference type="InterPro" id="IPR005025">
    <property type="entry name" value="FMN_Rdtase-like_dom"/>
</dbReference>
<dbReference type="PANTHER" id="PTHR43278:SF4">
    <property type="entry name" value="NAD(P)H-DEPENDENT FMN-CONTAINING OXIDOREDUCTASE YWQN-RELATED"/>
    <property type="match status" value="1"/>
</dbReference>
<feature type="domain" description="NADPH-dependent FMN reductase-like" evidence="3">
    <location>
        <begin position="162"/>
        <end position="314"/>
    </location>
</feature>
<dbReference type="Proteomes" id="UP000294919">
    <property type="component" value="Unassembled WGS sequence"/>
</dbReference>
<dbReference type="SUPFAM" id="SSF52218">
    <property type="entry name" value="Flavoproteins"/>
    <property type="match status" value="1"/>
</dbReference>
<keyword evidence="2" id="KW-0288">FMN</keyword>
<protein>
    <submittedName>
        <fullName evidence="4">NADPH-dependent FMN reductase</fullName>
    </submittedName>
</protein>
<evidence type="ECO:0000256" key="1">
    <source>
        <dbReference type="ARBA" id="ARBA00022630"/>
    </source>
</evidence>
<organism evidence="4 5">
    <name type="scientific">Marinisporobacter balticus</name>
    <dbReference type="NCBI Taxonomy" id="2018667"/>
    <lineage>
        <taxon>Bacteria</taxon>
        <taxon>Bacillati</taxon>
        <taxon>Bacillota</taxon>
        <taxon>Clostridia</taxon>
        <taxon>Peptostreptococcales</taxon>
        <taxon>Thermotaleaceae</taxon>
        <taxon>Marinisporobacter</taxon>
    </lineage>
</organism>
<evidence type="ECO:0000256" key="2">
    <source>
        <dbReference type="ARBA" id="ARBA00022643"/>
    </source>
</evidence>
<accession>A0A4R2L1D0</accession>
<evidence type="ECO:0000313" key="4">
    <source>
        <dbReference type="EMBL" id="TCO79392.1"/>
    </source>
</evidence>
<dbReference type="OrthoDB" id="1705236at2"/>
<gene>
    <name evidence="4" type="ORF">EV214_102110</name>
</gene>
<dbReference type="Gene3D" id="3.40.50.360">
    <property type="match status" value="1"/>
</dbReference>
<evidence type="ECO:0000259" key="3">
    <source>
        <dbReference type="Pfam" id="PF03358"/>
    </source>
</evidence>
<sequence length="348" mass="38975">MSLNIIIPGKISKSLSQMVKAATNHVPTVIIKHPNSLPDLTNKKILFAVQLDPLGFNPSFFQILSALYAKGHDALSGSSAGIIVHSPNDLYTKSISKNIIFLANQLGCRFIGHPMVEATKNFNNFRAWQKIYDLSLEEICYDRCKNLVDRLMKDDPMLITNPKILALHSSSYKTSNTLMLWEMIKKHLNHCHIKELHVENGTVKDCIGCSFKTCVHYSKQSSCFYGGFMVEEILPAIEASDAIFWLCPNYNDAVSANLMAVINRLTSLYRKTPFYDKTLFSVIVSGSSGSDSVAKQLIDALNMNKGFRLPPYFAQMATANDPKTVKYISHIEEHAKSFAKNIIMEIKA</sequence>
<dbReference type="InterPro" id="IPR051796">
    <property type="entry name" value="ISF_SsuE-like"/>
</dbReference>
<reference evidence="4 5" key="1">
    <citation type="submission" date="2019-03" db="EMBL/GenBank/DDBJ databases">
        <title>Genomic Encyclopedia of Type Strains, Phase IV (KMG-IV): sequencing the most valuable type-strain genomes for metagenomic binning, comparative biology and taxonomic classification.</title>
        <authorList>
            <person name="Goeker M."/>
        </authorList>
    </citation>
    <scope>NUCLEOTIDE SEQUENCE [LARGE SCALE GENOMIC DNA]</scope>
    <source>
        <strain evidence="4 5">DSM 102940</strain>
    </source>
</reference>